<proteinExistence type="predicted"/>
<reference evidence="1" key="1">
    <citation type="submission" date="2022-03" db="EMBL/GenBank/DDBJ databases">
        <title>De novo assembled genomes of Belliella spp. (Cyclobacteriaceae) strains.</title>
        <authorList>
            <person name="Szabo A."/>
            <person name="Korponai K."/>
            <person name="Felfoldi T."/>
        </authorList>
    </citation>
    <scope>NUCLEOTIDE SEQUENCE</scope>
    <source>
        <strain evidence="1">DSM 107340</strain>
    </source>
</reference>
<dbReference type="Gene3D" id="3.40.710.10">
    <property type="entry name" value="DD-peptidase/beta-lactamase superfamily"/>
    <property type="match status" value="1"/>
</dbReference>
<name>A0ABS9UL15_9BACT</name>
<keyword evidence="2" id="KW-1185">Reference proteome</keyword>
<protein>
    <submittedName>
        <fullName evidence="1">Uncharacterized protein</fullName>
    </submittedName>
</protein>
<evidence type="ECO:0000313" key="2">
    <source>
        <dbReference type="Proteomes" id="UP001165488"/>
    </source>
</evidence>
<evidence type="ECO:0000313" key="1">
    <source>
        <dbReference type="EMBL" id="MCH7397257.1"/>
    </source>
</evidence>
<dbReference type="InterPro" id="IPR012338">
    <property type="entry name" value="Beta-lactam/transpept-like"/>
</dbReference>
<dbReference type="EMBL" id="JAKZGS010000002">
    <property type="protein sequence ID" value="MCH7397257.1"/>
    <property type="molecule type" value="Genomic_DNA"/>
</dbReference>
<gene>
    <name evidence="1" type="ORF">MM236_04615</name>
</gene>
<sequence length="91" mass="10067">MKNAKKNMIGDVCVGKDHFAYGYQIAAVDGDLRFGRKPGKISWGGAFQTTFWMDLTRGVVAVLLIQVYPSIHSQKLYGPFEQTVNGAVLED</sequence>
<comment type="caution">
    <text evidence="1">The sequence shown here is derived from an EMBL/GenBank/DDBJ whole genome shotgun (WGS) entry which is preliminary data.</text>
</comment>
<dbReference type="RefSeq" id="WP_241273758.1">
    <property type="nucleotide sequence ID" value="NZ_JAKZGS010000002.1"/>
</dbReference>
<accession>A0ABS9UL15</accession>
<organism evidence="1 2">
    <name type="scientific">Belliella calami</name>
    <dbReference type="NCBI Taxonomy" id="2923436"/>
    <lineage>
        <taxon>Bacteria</taxon>
        <taxon>Pseudomonadati</taxon>
        <taxon>Bacteroidota</taxon>
        <taxon>Cytophagia</taxon>
        <taxon>Cytophagales</taxon>
        <taxon>Cyclobacteriaceae</taxon>
        <taxon>Belliella</taxon>
    </lineage>
</organism>
<dbReference type="SUPFAM" id="SSF56601">
    <property type="entry name" value="beta-lactamase/transpeptidase-like"/>
    <property type="match status" value="1"/>
</dbReference>
<dbReference type="Proteomes" id="UP001165488">
    <property type="component" value="Unassembled WGS sequence"/>
</dbReference>